<dbReference type="Gene3D" id="3.40.30.10">
    <property type="entry name" value="Glutaredoxin"/>
    <property type="match status" value="1"/>
</dbReference>
<dbReference type="SUPFAM" id="SSF52833">
    <property type="entry name" value="Thioredoxin-like"/>
    <property type="match status" value="1"/>
</dbReference>
<organism evidence="2 3">
    <name type="scientific">Cyclonatronum proteinivorum</name>
    <dbReference type="NCBI Taxonomy" id="1457365"/>
    <lineage>
        <taxon>Bacteria</taxon>
        <taxon>Pseudomonadati</taxon>
        <taxon>Balneolota</taxon>
        <taxon>Balneolia</taxon>
        <taxon>Balneolales</taxon>
        <taxon>Cyclonatronaceae</taxon>
        <taxon>Cyclonatronum</taxon>
    </lineage>
</organism>
<dbReference type="KEGG" id="cprv:CYPRO_0403"/>
<dbReference type="PANTHER" id="PTHR42852">
    <property type="entry name" value="THIOL:DISULFIDE INTERCHANGE PROTEIN DSBE"/>
    <property type="match status" value="1"/>
</dbReference>
<keyword evidence="3" id="KW-1185">Reference proteome</keyword>
<name>A0A345UGT9_9BACT</name>
<dbReference type="AlphaFoldDB" id="A0A345UGT9"/>
<reference evidence="2 3" key="1">
    <citation type="submission" date="2018-03" db="EMBL/GenBank/DDBJ databases">
        <title>Phenotypic and genomic properties of Cyclonatronum proteinivorum gen. nov., sp. nov., a haloalkaliphilic bacteroidete from soda lakes possessing Na+-translocating rhodopsin.</title>
        <authorList>
            <person name="Toshchakov S.V."/>
            <person name="Korzhenkov A."/>
            <person name="Samarov N.I."/>
            <person name="Kublanov I.V."/>
            <person name="Muntyan M.S."/>
            <person name="Sorokin D.Y."/>
        </authorList>
    </citation>
    <scope>NUCLEOTIDE SEQUENCE [LARGE SCALE GENOMIC DNA]</scope>
    <source>
        <strain evidence="2 3">Omega</strain>
    </source>
</reference>
<dbReference type="InterPro" id="IPR036249">
    <property type="entry name" value="Thioredoxin-like_sf"/>
</dbReference>
<dbReference type="CDD" id="cd02966">
    <property type="entry name" value="TlpA_like_family"/>
    <property type="match status" value="1"/>
</dbReference>
<dbReference type="Pfam" id="PF08534">
    <property type="entry name" value="Redoxin"/>
    <property type="match status" value="1"/>
</dbReference>
<dbReference type="PROSITE" id="PS51352">
    <property type="entry name" value="THIOREDOXIN_2"/>
    <property type="match status" value="1"/>
</dbReference>
<proteinExistence type="predicted"/>
<evidence type="ECO:0000259" key="1">
    <source>
        <dbReference type="PROSITE" id="PS51352"/>
    </source>
</evidence>
<accession>A0A345UGT9</accession>
<dbReference type="RefSeq" id="WP_114983021.1">
    <property type="nucleotide sequence ID" value="NZ_CP027806.1"/>
</dbReference>
<dbReference type="GO" id="GO:0016853">
    <property type="term" value="F:isomerase activity"/>
    <property type="evidence" value="ECO:0007669"/>
    <property type="project" value="UniProtKB-KW"/>
</dbReference>
<protein>
    <submittedName>
        <fullName evidence="2">Thiol-disulfide isomerase or thioredoxin</fullName>
    </submittedName>
</protein>
<dbReference type="InterPro" id="IPR013766">
    <property type="entry name" value="Thioredoxin_domain"/>
</dbReference>
<dbReference type="InterPro" id="IPR013740">
    <property type="entry name" value="Redoxin"/>
</dbReference>
<dbReference type="InterPro" id="IPR050553">
    <property type="entry name" value="Thioredoxin_ResA/DsbE_sf"/>
</dbReference>
<evidence type="ECO:0000313" key="2">
    <source>
        <dbReference type="EMBL" id="AXI99690.1"/>
    </source>
</evidence>
<gene>
    <name evidence="2" type="ORF">CYPRO_0403</name>
</gene>
<sequence>MKETEEVSKRNKVKKVAVAVVVAVLVLLGATGALRDLVLSTGWFDSPPPTEISGPFITDEIRAIPLSDNTGEVIRLGDFDGQVLHLTYWASWCTTCRQTNPTIETLSRTLSHRDDISFLLLSMDNVQESALQYLERGRFTIPNTFPEGPLPAPLQGRGIPTTYVIDKSGQIVYRHTGYANYATRAFQEWIEQVADRGD</sequence>
<feature type="domain" description="Thioredoxin" evidence="1">
    <location>
        <begin position="55"/>
        <end position="195"/>
    </location>
</feature>
<dbReference type="Proteomes" id="UP000254808">
    <property type="component" value="Chromosome"/>
</dbReference>
<keyword evidence="2" id="KW-0413">Isomerase</keyword>
<dbReference type="EMBL" id="CP027806">
    <property type="protein sequence ID" value="AXI99690.1"/>
    <property type="molecule type" value="Genomic_DNA"/>
</dbReference>
<dbReference type="GO" id="GO:0016491">
    <property type="term" value="F:oxidoreductase activity"/>
    <property type="evidence" value="ECO:0007669"/>
    <property type="project" value="InterPro"/>
</dbReference>
<dbReference type="OrthoDB" id="6399635at2"/>
<dbReference type="PANTHER" id="PTHR42852:SF17">
    <property type="entry name" value="THIOREDOXIN-LIKE PROTEIN HI_1115"/>
    <property type="match status" value="1"/>
</dbReference>
<evidence type="ECO:0000313" key="3">
    <source>
        <dbReference type="Proteomes" id="UP000254808"/>
    </source>
</evidence>